<feature type="compositionally biased region" description="Basic and acidic residues" evidence="1">
    <location>
        <begin position="84"/>
        <end position="101"/>
    </location>
</feature>
<comment type="caution">
    <text evidence="2">The sequence shown here is derived from an EMBL/GenBank/DDBJ whole genome shotgun (WGS) entry which is preliminary data.</text>
</comment>
<feature type="region of interest" description="Disordered" evidence="1">
    <location>
        <begin position="84"/>
        <end position="131"/>
    </location>
</feature>
<protein>
    <submittedName>
        <fullName evidence="2">Uncharacterized protein</fullName>
    </submittedName>
</protein>
<dbReference type="EMBL" id="JAWRVI010000072">
    <property type="protein sequence ID" value="KAK4081487.1"/>
    <property type="molecule type" value="Genomic_DNA"/>
</dbReference>
<sequence length="375" mass="40414">MAGRSAGQASRAADDSAAVEFMFAAESLKTVAQVARAGAGATGDTWRRLGASASSAQRVWLACRFARLFRRKHAAALACLGRKEEGRPNEDVRSTNERRTSEGASFGSPRMMQRHGKPTGTVQRATGTGGVDWQRGLPGLDASVEVHCSSGMSILYKSPARHPCRPCPPGNLEGLGLPRVLDCQPFPLRAPPTLRPSIRLDILIRIHIHIRIPGARSSFQLRVALLRTGVLLLNRRLGRDVVGWSLVAAASLSPPPLALDGGNSSDDDDEDISTIWLAKRLPNLLQSPVVLRVQTAHLFFMCLAQLAHIRISTVPCLDEIIVLPAHPPPRAKVPPSASAGARLEIFQSASVSGPGRDKEKHGPPHRPPHFNTTQK</sequence>
<feature type="region of interest" description="Disordered" evidence="1">
    <location>
        <begin position="344"/>
        <end position="375"/>
    </location>
</feature>
<gene>
    <name evidence="2" type="ORF">Purlil1_11577</name>
</gene>
<organism evidence="2 3">
    <name type="scientific">Purpureocillium lilacinum</name>
    <name type="common">Paecilomyces lilacinus</name>
    <dbReference type="NCBI Taxonomy" id="33203"/>
    <lineage>
        <taxon>Eukaryota</taxon>
        <taxon>Fungi</taxon>
        <taxon>Dikarya</taxon>
        <taxon>Ascomycota</taxon>
        <taxon>Pezizomycotina</taxon>
        <taxon>Sordariomycetes</taxon>
        <taxon>Hypocreomycetidae</taxon>
        <taxon>Hypocreales</taxon>
        <taxon>Ophiocordycipitaceae</taxon>
        <taxon>Purpureocillium</taxon>
    </lineage>
</organism>
<dbReference type="Proteomes" id="UP001287286">
    <property type="component" value="Unassembled WGS sequence"/>
</dbReference>
<keyword evidence="3" id="KW-1185">Reference proteome</keyword>
<proteinExistence type="predicted"/>
<evidence type="ECO:0000313" key="3">
    <source>
        <dbReference type="Proteomes" id="UP001287286"/>
    </source>
</evidence>
<evidence type="ECO:0000256" key="1">
    <source>
        <dbReference type="SAM" id="MobiDB-lite"/>
    </source>
</evidence>
<evidence type="ECO:0000313" key="2">
    <source>
        <dbReference type="EMBL" id="KAK4081487.1"/>
    </source>
</evidence>
<accession>A0ABR0BJQ2</accession>
<name>A0ABR0BJQ2_PURLI</name>
<reference evidence="2 3" key="1">
    <citation type="journal article" date="2024" name="Microbiol. Resour. Announc.">
        <title>Genome annotations for the ascomycete fungi Trichoderma harzianum, Trichoderma aggressivum, and Purpureocillium lilacinum.</title>
        <authorList>
            <person name="Beijen E.P.W."/>
            <person name="Ohm R.A."/>
        </authorList>
    </citation>
    <scope>NUCLEOTIDE SEQUENCE [LARGE SCALE GENOMIC DNA]</scope>
    <source>
        <strain evidence="2 3">CBS 150709</strain>
    </source>
</reference>